<dbReference type="Proteomes" id="UP001054821">
    <property type="component" value="Chromosome 8"/>
</dbReference>
<sequence>MSTSGNLPSGQLPPSPTSYLRRLRPATVAIACQPPSPTAGQPSSGQLLPPSTSRRHLLPLPIIGQPRPPAAVHLQPTGG</sequence>
<keyword evidence="3" id="KW-1185">Reference proteome</keyword>
<evidence type="ECO:0000256" key="1">
    <source>
        <dbReference type="SAM" id="MobiDB-lite"/>
    </source>
</evidence>
<organism evidence="2 3">
    <name type="scientific">Prunus dulcis</name>
    <name type="common">Almond</name>
    <name type="synonym">Amygdalus dulcis</name>
    <dbReference type="NCBI Taxonomy" id="3755"/>
    <lineage>
        <taxon>Eukaryota</taxon>
        <taxon>Viridiplantae</taxon>
        <taxon>Streptophyta</taxon>
        <taxon>Embryophyta</taxon>
        <taxon>Tracheophyta</taxon>
        <taxon>Spermatophyta</taxon>
        <taxon>Magnoliopsida</taxon>
        <taxon>eudicotyledons</taxon>
        <taxon>Gunneridae</taxon>
        <taxon>Pentapetalae</taxon>
        <taxon>rosids</taxon>
        <taxon>fabids</taxon>
        <taxon>Rosales</taxon>
        <taxon>Rosaceae</taxon>
        <taxon>Amygdaloideae</taxon>
        <taxon>Amygdaleae</taxon>
        <taxon>Prunus</taxon>
    </lineage>
</organism>
<protein>
    <submittedName>
        <fullName evidence="2">Uncharacterized protein</fullName>
    </submittedName>
</protein>
<accession>A0AAD4UUF0</accession>
<dbReference type="EMBL" id="JAJFAZ020000008">
    <property type="protein sequence ID" value="KAI5312478.1"/>
    <property type="molecule type" value="Genomic_DNA"/>
</dbReference>
<gene>
    <name evidence="2" type="ORF">L3X38_041651</name>
</gene>
<dbReference type="AlphaFoldDB" id="A0AAD4UUF0"/>
<feature type="region of interest" description="Disordered" evidence="1">
    <location>
        <begin position="32"/>
        <end position="79"/>
    </location>
</feature>
<reference evidence="2 3" key="1">
    <citation type="journal article" date="2022" name="G3 (Bethesda)">
        <title>Whole-genome sequence and methylome profiling of the almond [Prunus dulcis (Mill.) D.A. Webb] cultivar 'Nonpareil'.</title>
        <authorList>
            <person name="D'Amico-Willman K.M."/>
            <person name="Ouma W.Z."/>
            <person name="Meulia T."/>
            <person name="Sideli G.M."/>
            <person name="Gradziel T.M."/>
            <person name="Fresnedo-Ramirez J."/>
        </authorList>
    </citation>
    <scope>NUCLEOTIDE SEQUENCE [LARGE SCALE GENOMIC DNA]</scope>
    <source>
        <strain evidence="2">Clone GOH B32 T37-40</strain>
    </source>
</reference>
<comment type="caution">
    <text evidence="2">The sequence shown here is derived from an EMBL/GenBank/DDBJ whole genome shotgun (WGS) entry which is preliminary data.</text>
</comment>
<proteinExistence type="predicted"/>
<evidence type="ECO:0000313" key="2">
    <source>
        <dbReference type="EMBL" id="KAI5312478.1"/>
    </source>
</evidence>
<feature type="compositionally biased region" description="Polar residues" evidence="1">
    <location>
        <begin position="38"/>
        <end position="52"/>
    </location>
</feature>
<name>A0AAD4UUF0_PRUDU</name>
<evidence type="ECO:0000313" key="3">
    <source>
        <dbReference type="Proteomes" id="UP001054821"/>
    </source>
</evidence>